<feature type="non-terminal residue" evidence="1">
    <location>
        <position position="67"/>
    </location>
</feature>
<reference evidence="1" key="1">
    <citation type="journal article" date="2014" name="Front. Microbiol.">
        <title>High frequency of phylogenetically diverse reductive dehalogenase-homologous genes in deep subseafloor sedimentary metagenomes.</title>
        <authorList>
            <person name="Kawai M."/>
            <person name="Futagami T."/>
            <person name="Toyoda A."/>
            <person name="Takaki Y."/>
            <person name="Nishi S."/>
            <person name="Hori S."/>
            <person name="Arai W."/>
            <person name="Tsubouchi T."/>
            <person name="Morono Y."/>
            <person name="Uchiyama I."/>
            <person name="Ito T."/>
            <person name="Fujiyama A."/>
            <person name="Inagaki F."/>
            <person name="Takami H."/>
        </authorList>
    </citation>
    <scope>NUCLEOTIDE SEQUENCE</scope>
    <source>
        <strain evidence="1">Expedition CK06-06</strain>
    </source>
</reference>
<dbReference type="EMBL" id="BARS01020860">
    <property type="protein sequence ID" value="GAG12118.1"/>
    <property type="molecule type" value="Genomic_DNA"/>
</dbReference>
<name>X0VI12_9ZZZZ</name>
<comment type="caution">
    <text evidence="1">The sequence shown here is derived from an EMBL/GenBank/DDBJ whole genome shotgun (WGS) entry which is preliminary data.</text>
</comment>
<dbReference type="Gene3D" id="3.30.2290.10">
    <property type="entry name" value="PmbA/TldD superfamily"/>
    <property type="match status" value="1"/>
</dbReference>
<protein>
    <submittedName>
        <fullName evidence="1">Uncharacterized protein</fullName>
    </submittedName>
</protein>
<dbReference type="AlphaFoldDB" id="X0VI12"/>
<evidence type="ECO:0000313" key="1">
    <source>
        <dbReference type="EMBL" id="GAG12118.1"/>
    </source>
</evidence>
<dbReference type="InterPro" id="IPR035068">
    <property type="entry name" value="TldD/PmbA_N"/>
</dbReference>
<accession>X0VI12</accession>
<gene>
    <name evidence="1" type="ORF">S01H1_33588</name>
</gene>
<proteinExistence type="predicted"/>
<organism evidence="1">
    <name type="scientific">marine sediment metagenome</name>
    <dbReference type="NCBI Taxonomy" id="412755"/>
    <lineage>
        <taxon>unclassified sequences</taxon>
        <taxon>metagenomes</taxon>
        <taxon>ecological metagenomes</taxon>
    </lineage>
</organism>
<sequence length="67" mass="7391">MFASGALKVTEMSTERLLEIAEKLVEETMKRGADQAQASTFFTDSALTRFANSQIHQNVVRKVGGMI</sequence>